<feature type="compositionally biased region" description="Basic and acidic residues" evidence="9">
    <location>
        <begin position="167"/>
        <end position="177"/>
    </location>
</feature>
<comment type="caution">
    <text evidence="11">The sequence shown here is derived from an EMBL/GenBank/DDBJ whole genome shotgun (WGS) entry which is preliminary data.</text>
</comment>
<dbReference type="GO" id="GO:0016491">
    <property type="term" value="F:oxidoreductase activity"/>
    <property type="evidence" value="ECO:0007669"/>
    <property type="project" value="UniProtKB-UniRule"/>
</dbReference>
<dbReference type="Pfam" id="PF00881">
    <property type="entry name" value="Nitroreductase"/>
    <property type="match status" value="1"/>
</dbReference>
<dbReference type="PANTHER" id="PTHR43821:SF1">
    <property type="entry name" value="NAD(P)H NITROREDUCTASE YDJA-RELATED"/>
    <property type="match status" value="1"/>
</dbReference>
<reference evidence="11" key="1">
    <citation type="submission" date="2020-02" db="EMBL/GenBank/DDBJ databases">
        <title>Draft genome sequence of Candidatus Afipia apatlaquensis IBT-C3, a potential strain for decolorization of textile dyes.</title>
        <authorList>
            <person name="Sanchez-Reyes A."/>
            <person name="Breton-Deval L."/>
            <person name="Mangelson H."/>
            <person name="Sanchez-Flores A."/>
        </authorList>
    </citation>
    <scope>NUCLEOTIDE SEQUENCE [LARGE SCALE GENOMIC DNA]</scope>
    <source>
        <strain evidence="11">IBT-C3</strain>
    </source>
</reference>
<feature type="binding site" description="in other chain" evidence="8">
    <location>
        <begin position="11"/>
        <end position="13"/>
    </location>
    <ligand>
        <name>FMN</name>
        <dbReference type="ChEBI" id="CHEBI:58210"/>
        <note>ligand shared between dimeric partners</note>
    </ligand>
</feature>
<proteinExistence type="inferred from homology"/>
<dbReference type="InterPro" id="IPR052530">
    <property type="entry name" value="NAD(P)H_nitroreductase"/>
</dbReference>
<feature type="binding site" evidence="8">
    <location>
        <position position="38"/>
    </location>
    <ligand>
        <name>FMN</name>
        <dbReference type="ChEBI" id="CHEBI:58210"/>
        <note>ligand shared between dimeric partners</note>
    </ligand>
</feature>
<dbReference type="Gene3D" id="3.40.109.10">
    <property type="entry name" value="NADH Oxidase"/>
    <property type="match status" value="1"/>
</dbReference>
<feature type="domain" description="Nitroreductase" evidence="10">
    <location>
        <begin position="9"/>
        <end position="167"/>
    </location>
</feature>
<feature type="binding site" evidence="8">
    <location>
        <position position="42"/>
    </location>
    <ligand>
        <name>FMN</name>
        <dbReference type="ChEBI" id="CHEBI:58210"/>
        <note>ligand shared between dimeric partners</note>
    </ligand>
</feature>
<dbReference type="EC" id="1.-.-.-" evidence="7"/>
<dbReference type="PANTHER" id="PTHR43821">
    <property type="entry name" value="NAD(P)H NITROREDUCTASE YDJA-RELATED"/>
    <property type="match status" value="1"/>
</dbReference>
<keyword evidence="4 7" id="KW-0521">NADP</keyword>
<keyword evidence="5 7" id="KW-0560">Oxidoreductase</keyword>
<keyword evidence="12" id="KW-1185">Reference proteome</keyword>
<evidence type="ECO:0000313" key="11">
    <source>
        <dbReference type="EMBL" id="NGX98713.1"/>
    </source>
</evidence>
<dbReference type="CDD" id="cd02135">
    <property type="entry name" value="YdjA-like"/>
    <property type="match status" value="1"/>
</dbReference>
<keyword evidence="3 7" id="KW-0288">FMN</keyword>
<evidence type="ECO:0000256" key="6">
    <source>
        <dbReference type="ARBA" id="ARBA00023027"/>
    </source>
</evidence>
<evidence type="ECO:0000256" key="1">
    <source>
        <dbReference type="ARBA" id="ARBA00007118"/>
    </source>
</evidence>
<evidence type="ECO:0000256" key="4">
    <source>
        <dbReference type="ARBA" id="ARBA00022857"/>
    </source>
</evidence>
<evidence type="ECO:0000256" key="3">
    <source>
        <dbReference type="ARBA" id="ARBA00022643"/>
    </source>
</evidence>
<evidence type="ECO:0000256" key="7">
    <source>
        <dbReference type="PIRNR" id="PIRNR000232"/>
    </source>
</evidence>
<protein>
    <recommendedName>
        <fullName evidence="7">Putative NAD(P)H nitroreductase</fullName>
        <ecNumber evidence="7">1.-.-.-</ecNumber>
    </recommendedName>
</protein>
<evidence type="ECO:0000256" key="2">
    <source>
        <dbReference type="ARBA" id="ARBA00022630"/>
    </source>
</evidence>
<feature type="region of interest" description="Disordered" evidence="9">
    <location>
        <begin position="167"/>
        <end position="187"/>
    </location>
</feature>
<evidence type="ECO:0000259" key="10">
    <source>
        <dbReference type="Pfam" id="PF00881"/>
    </source>
</evidence>
<keyword evidence="6 7" id="KW-0520">NAD</keyword>
<dbReference type="AlphaFoldDB" id="A0A7C9VRX2"/>
<comment type="cofactor">
    <cofactor evidence="8">
        <name>FMN</name>
        <dbReference type="ChEBI" id="CHEBI:58210"/>
    </cofactor>
    <text evidence="8">Binds 1 FMN per subunit.</text>
</comment>
<evidence type="ECO:0000256" key="9">
    <source>
        <dbReference type="SAM" id="MobiDB-lite"/>
    </source>
</evidence>
<evidence type="ECO:0000256" key="5">
    <source>
        <dbReference type="ARBA" id="ARBA00023002"/>
    </source>
</evidence>
<dbReference type="Proteomes" id="UP000480266">
    <property type="component" value="Unassembled WGS sequence"/>
</dbReference>
<evidence type="ECO:0000256" key="8">
    <source>
        <dbReference type="PIRSR" id="PIRSR000232-1"/>
    </source>
</evidence>
<organism evidence="11 12">
    <name type="scientific">Candidatus Afipia apatlaquensis</name>
    <dbReference type="NCBI Taxonomy" id="2712852"/>
    <lineage>
        <taxon>Bacteria</taxon>
        <taxon>Pseudomonadati</taxon>
        <taxon>Pseudomonadota</taxon>
        <taxon>Alphaproteobacteria</taxon>
        <taxon>Hyphomicrobiales</taxon>
        <taxon>Nitrobacteraceae</taxon>
        <taxon>Afipia</taxon>
    </lineage>
</organism>
<gene>
    <name evidence="11" type="ORF">G4V63_26955</name>
</gene>
<dbReference type="InterPro" id="IPR026021">
    <property type="entry name" value="YdjA-like"/>
</dbReference>
<accession>A0A7C9VRX2</accession>
<keyword evidence="2 7" id="KW-0285">Flavoprotein</keyword>
<dbReference type="EMBL" id="JAAMRR010001375">
    <property type="protein sequence ID" value="NGX98713.1"/>
    <property type="molecule type" value="Genomic_DNA"/>
</dbReference>
<comment type="similarity">
    <text evidence="1 7">Belongs to the nitroreductase family.</text>
</comment>
<dbReference type="SUPFAM" id="SSF55469">
    <property type="entry name" value="FMN-dependent nitroreductase-like"/>
    <property type="match status" value="1"/>
</dbReference>
<name>A0A7C9VRX2_9BRAD</name>
<dbReference type="PIRSF" id="PIRSF000232">
    <property type="entry name" value="YdjA"/>
    <property type="match status" value="1"/>
</dbReference>
<sequence>MPDALDLLKTRRSLKPLEMSGPGPSPAELETILTIGARVPDHGKIVPWRFIVFEGDARAKAGEIFAKVFRAKNVTATPDQVETEKKRFTHAPLVIGVVSKTSKHPKVPPWEQELSAGASAMNIVHAAHALGYVANWLTGWMAFDRDVLNALGLNEDEKIAGFIHIGKSERPTDDRPRPALSDIVTRF</sequence>
<dbReference type="InterPro" id="IPR000415">
    <property type="entry name" value="Nitroreductase-like"/>
</dbReference>
<feature type="binding site" description="in other chain" evidence="8">
    <location>
        <begin position="136"/>
        <end position="138"/>
    </location>
    <ligand>
        <name>FMN</name>
        <dbReference type="ChEBI" id="CHEBI:58210"/>
        <note>ligand shared between dimeric partners</note>
    </ligand>
</feature>
<dbReference type="InterPro" id="IPR029479">
    <property type="entry name" value="Nitroreductase"/>
</dbReference>
<evidence type="ECO:0000313" key="12">
    <source>
        <dbReference type="Proteomes" id="UP000480266"/>
    </source>
</evidence>